<dbReference type="AlphaFoldDB" id="A0A074X2P4"/>
<protein>
    <submittedName>
        <fullName evidence="2">Uncharacterized protein</fullName>
    </submittedName>
</protein>
<accession>A0A074X2P4</accession>
<evidence type="ECO:0000313" key="2">
    <source>
        <dbReference type="EMBL" id="KEQ68916.1"/>
    </source>
</evidence>
<organism evidence="2 3">
    <name type="scientific">Aureobasidium namibiae CBS 147.97</name>
    <dbReference type="NCBI Taxonomy" id="1043004"/>
    <lineage>
        <taxon>Eukaryota</taxon>
        <taxon>Fungi</taxon>
        <taxon>Dikarya</taxon>
        <taxon>Ascomycota</taxon>
        <taxon>Pezizomycotina</taxon>
        <taxon>Dothideomycetes</taxon>
        <taxon>Dothideomycetidae</taxon>
        <taxon>Dothideales</taxon>
        <taxon>Saccotheciaceae</taxon>
        <taxon>Aureobasidium</taxon>
    </lineage>
</organism>
<evidence type="ECO:0000313" key="3">
    <source>
        <dbReference type="Proteomes" id="UP000027730"/>
    </source>
</evidence>
<feature type="compositionally biased region" description="Polar residues" evidence="1">
    <location>
        <begin position="393"/>
        <end position="402"/>
    </location>
</feature>
<proteinExistence type="predicted"/>
<feature type="region of interest" description="Disordered" evidence="1">
    <location>
        <begin position="211"/>
        <end position="232"/>
    </location>
</feature>
<dbReference type="Proteomes" id="UP000027730">
    <property type="component" value="Unassembled WGS sequence"/>
</dbReference>
<dbReference type="GeneID" id="25415874"/>
<name>A0A074X2P4_9PEZI</name>
<keyword evidence="3" id="KW-1185">Reference proteome</keyword>
<dbReference type="OrthoDB" id="3903674at2759"/>
<sequence>MDQTPRVSRGLRYLCLDQYTDSTPELVTANIIKLRLLQSFDLENVLLPAQPGFPHDGAVRISQEMLEPERLIWFDFLVLLEDRPGTASRYGTTTMAQAGNASRPAFYIVIFPDSPKYVAIVPHSVAWREGESDCYDITGTGITGPYFPYLMADDLIPLALERISLIPWGCIYANPGTGVFLNRWLPVLTESPRDSPTATLGWSSALVSSNSATRKRRRGSDAEVDIARPAPALREAVSPNPLDFELDTSWTEQDPFDPNWPFSDHSGLSVLPGLIDDALQATSLVEAQLEAEYIHPAPSRSSGMAWHGAEIPPIPCNIRSGRADGRGYDATEMWASMLAGPDEEDFWPAEWDALFPSAQANLSNVDDPRQSRHAVTTGTERPFPSSRLVDSPSEVQQSSKSAAASPGTEIPGFESDDDDEEVAPPRRLLELHPDHPWCNHIYLPPSTQDILTHLLAEDTVCLPVTTNPSENIDGSPMPLSMLSNAHPCLHILSSRVSPDTFFLLPSRWVDFFQCSLNQLLNSTSGESKRSALRGTNKIVTENPTVADAFDRYGIEGVVGSAALSWSLWDEWLREFKRKTPCGLTREEDRNACCGIREVLQVQVDWSMRMYPEF</sequence>
<dbReference type="RefSeq" id="XP_013423101.1">
    <property type="nucleotide sequence ID" value="XM_013567647.1"/>
</dbReference>
<gene>
    <name evidence="2" type="ORF">M436DRAFT_76626</name>
</gene>
<feature type="region of interest" description="Disordered" evidence="1">
    <location>
        <begin position="362"/>
        <end position="422"/>
    </location>
</feature>
<dbReference type="EMBL" id="KL584725">
    <property type="protein sequence ID" value="KEQ68916.1"/>
    <property type="molecule type" value="Genomic_DNA"/>
</dbReference>
<dbReference type="HOGENOM" id="CLU_445472_0_0_1"/>
<reference evidence="2 3" key="1">
    <citation type="journal article" date="2014" name="BMC Genomics">
        <title>Genome sequencing of four Aureobasidium pullulans varieties: biotechnological potential, stress tolerance, and description of new species.</title>
        <authorList>
            <person name="Gostin Ar C."/>
            <person name="Ohm R.A."/>
            <person name="Kogej T."/>
            <person name="Sonjak S."/>
            <person name="Turk M."/>
            <person name="Zajc J."/>
            <person name="Zalar P."/>
            <person name="Grube M."/>
            <person name="Sun H."/>
            <person name="Han J."/>
            <person name="Sharma A."/>
            <person name="Chiniquy J."/>
            <person name="Ngan C.Y."/>
            <person name="Lipzen A."/>
            <person name="Barry K."/>
            <person name="Grigoriev I.V."/>
            <person name="Gunde-Cimerman N."/>
        </authorList>
    </citation>
    <scope>NUCLEOTIDE SEQUENCE [LARGE SCALE GENOMIC DNA]</scope>
    <source>
        <strain evidence="2 3">CBS 147.97</strain>
    </source>
</reference>
<evidence type="ECO:0000256" key="1">
    <source>
        <dbReference type="SAM" id="MobiDB-lite"/>
    </source>
</evidence>